<accession>A0A067LMQ0</accession>
<dbReference type="AlphaFoldDB" id="A0A067LMQ0"/>
<sequence>MQEKPSRERACGSRECEMRKIRDSVLSGTSRDRVLESRERVVCQMRDSEFSCQLRERATQVASASRPRANFASASCKVASARRAK</sequence>
<evidence type="ECO:0000313" key="2">
    <source>
        <dbReference type="Proteomes" id="UP000027138"/>
    </source>
</evidence>
<evidence type="ECO:0000313" key="1">
    <source>
        <dbReference type="EMBL" id="KDP46100.1"/>
    </source>
</evidence>
<keyword evidence="2" id="KW-1185">Reference proteome</keyword>
<dbReference type="Proteomes" id="UP000027138">
    <property type="component" value="Unassembled WGS sequence"/>
</dbReference>
<name>A0A067LMQ0_JATCU</name>
<gene>
    <name evidence="1" type="ORF">JCGZ_06611</name>
</gene>
<reference evidence="1 2" key="1">
    <citation type="journal article" date="2014" name="PLoS ONE">
        <title>Global Analysis of Gene Expression Profiles in Physic Nut (Jatropha curcas L.) Seedlings Exposed to Salt Stress.</title>
        <authorList>
            <person name="Zhang L."/>
            <person name="Zhang C."/>
            <person name="Wu P."/>
            <person name="Chen Y."/>
            <person name="Li M."/>
            <person name="Jiang H."/>
            <person name="Wu G."/>
        </authorList>
    </citation>
    <scope>NUCLEOTIDE SEQUENCE [LARGE SCALE GENOMIC DNA]</scope>
    <source>
        <strain evidence="2">cv. GZQX0401</strain>
        <tissue evidence="1">Young leaves</tissue>
    </source>
</reference>
<proteinExistence type="predicted"/>
<organism evidence="1 2">
    <name type="scientific">Jatropha curcas</name>
    <name type="common">Barbados nut</name>
    <dbReference type="NCBI Taxonomy" id="180498"/>
    <lineage>
        <taxon>Eukaryota</taxon>
        <taxon>Viridiplantae</taxon>
        <taxon>Streptophyta</taxon>
        <taxon>Embryophyta</taxon>
        <taxon>Tracheophyta</taxon>
        <taxon>Spermatophyta</taxon>
        <taxon>Magnoliopsida</taxon>
        <taxon>eudicotyledons</taxon>
        <taxon>Gunneridae</taxon>
        <taxon>Pentapetalae</taxon>
        <taxon>rosids</taxon>
        <taxon>fabids</taxon>
        <taxon>Malpighiales</taxon>
        <taxon>Euphorbiaceae</taxon>
        <taxon>Crotonoideae</taxon>
        <taxon>Jatropheae</taxon>
        <taxon>Jatropha</taxon>
    </lineage>
</organism>
<dbReference type="EMBL" id="KK914220">
    <property type="protein sequence ID" value="KDP46100.1"/>
    <property type="molecule type" value="Genomic_DNA"/>
</dbReference>
<protein>
    <submittedName>
        <fullName evidence="1">Uncharacterized protein</fullName>
    </submittedName>
</protein>